<evidence type="ECO:0000256" key="2">
    <source>
        <dbReference type="SAM" id="SignalP"/>
    </source>
</evidence>
<reference evidence="3 4" key="1">
    <citation type="submission" date="2018-04" db="EMBL/GenBank/DDBJ databases">
        <title>Novel species isolated from glacier.</title>
        <authorList>
            <person name="Liu Q."/>
            <person name="Xin Y.-H."/>
        </authorList>
    </citation>
    <scope>NUCLEOTIDE SEQUENCE [LARGE SCALE GENOMIC DNA]</scope>
    <source>
        <strain evidence="3 4">GT1R17</strain>
    </source>
</reference>
<sequence>MWKMLLAASCLSLMSMTQVVHANDVSPKTGKELTDKQQKRKDCGAEAKQQGLKKEKRKAFVKQCMGKFSAAENAEKAEKKAARKAKMKTCNAEAKTQGLKKAERKTFMKDCLKD</sequence>
<accession>A0A2T5MBP0</accession>
<organism evidence="3 4">
    <name type="scientific">Stenotrophobium rhamnosiphilum</name>
    <dbReference type="NCBI Taxonomy" id="2029166"/>
    <lineage>
        <taxon>Bacteria</taxon>
        <taxon>Pseudomonadati</taxon>
        <taxon>Pseudomonadota</taxon>
        <taxon>Gammaproteobacteria</taxon>
        <taxon>Nevskiales</taxon>
        <taxon>Nevskiaceae</taxon>
        <taxon>Stenotrophobium</taxon>
    </lineage>
</organism>
<comment type="caution">
    <text evidence="3">The sequence shown here is derived from an EMBL/GenBank/DDBJ whole genome shotgun (WGS) entry which is preliminary data.</text>
</comment>
<dbReference type="Pfam" id="PF07769">
    <property type="entry name" value="PsiF_repeat"/>
    <property type="match status" value="2"/>
</dbReference>
<keyword evidence="4" id="KW-1185">Reference proteome</keyword>
<dbReference type="Proteomes" id="UP000244248">
    <property type="component" value="Unassembled WGS sequence"/>
</dbReference>
<dbReference type="InterPro" id="IPR011690">
    <property type="entry name" value="P_starv_induced_PsiF"/>
</dbReference>
<feature type="chain" id="PRO_5015462655" evidence="2">
    <location>
        <begin position="23"/>
        <end position="114"/>
    </location>
</feature>
<evidence type="ECO:0000256" key="1">
    <source>
        <dbReference type="SAM" id="MobiDB-lite"/>
    </source>
</evidence>
<name>A0A2T5MBP0_9GAMM</name>
<dbReference type="EMBL" id="QANS01000008">
    <property type="protein sequence ID" value="PTU29161.1"/>
    <property type="molecule type" value="Genomic_DNA"/>
</dbReference>
<gene>
    <name evidence="3" type="ORF">CJD38_16980</name>
</gene>
<protein>
    <submittedName>
        <fullName evidence="3">PsiF repeat-containing protein</fullName>
    </submittedName>
</protein>
<evidence type="ECO:0000313" key="3">
    <source>
        <dbReference type="EMBL" id="PTU29161.1"/>
    </source>
</evidence>
<feature type="region of interest" description="Disordered" evidence="1">
    <location>
        <begin position="25"/>
        <end position="50"/>
    </location>
</feature>
<dbReference type="OrthoDB" id="8001925at2"/>
<dbReference type="AlphaFoldDB" id="A0A2T5MBP0"/>
<evidence type="ECO:0000313" key="4">
    <source>
        <dbReference type="Proteomes" id="UP000244248"/>
    </source>
</evidence>
<keyword evidence="2" id="KW-0732">Signal</keyword>
<feature type="signal peptide" evidence="2">
    <location>
        <begin position="1"/>
        <end position="22"/>
    </location>
</feature>
<feature type="compositionally biased region" description="Basic and acidic residues" evidence="1">
    <location>
        <begin position="29"/>
        <end position="45"/>
    </location>
</feature>
<proteinExistence type="predicted"/>